<evidence type="ECO:0000313" key="2">
    <source>
        <dbReference type="Proteomes" id="UP000018808"/>
    </source>
</evidence>
<dbReference type="EMBL" id="KF156338">
    <property type="protein sequence ID" value="AHB80437.1"/>
    <property type="molecule type" value="Genomic_DNA"/>
</dbReference>
<protein>
    <submittedName>
        <fullName evidence="1">DNA endonuclease V</fullName>
    </submittedName>
</protein>
<dbReference type="OrthoDB" id="23935at10239"/>
<keyword evidence="1" id="KW-0540">Nuclease</keyword>
<dbReference type="KEGG" id="vg:18504599"/>
<gene>
    <name evidence="1" type="ORF">S-MbCM7_023</name>
</gene>
<keyword evidence="1" id="KW-0255">Endonuclease</keyword>
<dbReference type="GO" id="GO:0004519">
    <property type="term" value="F:endonuclease activity"/>
    <property type="evidence" value="ECO:0007669"/>
    <property type="project" value="UniProtKB-KW"/>
</dbReference>
<organism evidence="1 2">
    <name type="scientific">Synechococcus phage ACG-2014h</name>
    <dbReference type="NCBI Taxonomy" id="1340810"/>
    <lineage>
        <taxon>Viruses</taxon>
        <taxon>Duplodnaviria</taxon>
        <taxon>Heunggongvirae</taxon>
        <taxon>Uroviricota</taxon>
        <taxon>Caudoviricetes</taxon>
        <taxon>Pantevenvirales</taxon>
        <taxon>Kyanoviridae</taxon>
        <taxon>Sedonavirus</taxon>
        <taxon>Sedonavirus tusconh</taxon>
    </lineage>
</organism>
<evidence type="ECO:0000313" key="1">
    <source>
        <dbReference type="EMBL" id="AHB80437.1"/>
    </source>
</evidence>
<reference evidence="1 2" key="1">
    <citation type="journal article" date="2014" name="Nature">
        <title>Viral tagging reveals discrete populations in Synechococcus viral genome sequence space.</title>
        <authorList>
            <person name="Deng L."/>
            <person name="Ignacio Espinoza J.C."/>
            <person name="Gregory A.C."/>
            <person name="Poulos B.T."/>
            <person name="Weitz J.S."/>
            <person name="Hugenholtz P."/>
            <person name="Sullivan M.B."/>
        </authorList>
    </citation>
    <scope>NUCLEOTIDE SEQUENCE [LARGE SCALE GENOMIC DNA]</scope>
</reference>
<dbReference type="GeneID" id="18504599"/>
<dbReference type="RefSeq" id="YP_009008157.1">
    <property type="nucleotide sequence ID" value="NC_023587.1"/>
</dbReference>
<proteinExistence type="predicted"/>
<dbReference type="Proteomes" id="UP000018808">
    <property type="component" value="Segment"/>
</dbReference>
<accession>V5USE9</accession>
<sequence>MKVIDNFLPYDQHKRYLDLLTDSEFPWNLATVVPSNDLLCDSLQNYQLNHTFYIDDVPYTPYFDHIIPLVVGLQPKSLMRVRANCNINTSSVIEHGMHQDYEWEGVKAAVYYVNTNDGYTKFNSGKKVDSVANRMVIFNANEWHTGSTCTNALARYVINVNFF</sequence>
<keyword evidence="2" id="KW-1185">Reference proteome</keyword>
<keyword evidence="1" id="KW-0378">Hydrolase</keyword>
<name>V5USE9_9CAUD</name>